<dbReference type="PANTHER" id="PTHR47643">
    <property type="entry name" value="TPR DOMAIN PROTEIN (AFU_ORTHOLOGUE AFUA_5G12710)"/>
    <property type="match status" value="1"/>
</dbReference>
<reference evidence="3" key="2">
    <citation type="journal article" date="2022" name="Microbiol. Resour. Announc.">
        <title>Whole-Genome Sequence of Entomortierella parvispora E1425, a Mucoromycotan Fungus Associated with Burkholderiaceae-Related Endosymbiotic Bacteria.</title>
        <authorList>
            <person name="Herlambang A."/>
            <person name="Guo Y."/>
            <person name="Takashima Y."/>
            <person name="Narisawa K."/>
            <person name="Ohta H."/>
            <person name="Nishizawa T."/>
        </authorList>
    </citation>
    <scope>NUCLEOTIDE SEQUENCE</scope>
    <source>
        <strain evidence="3">E1425</strain>
    </source>
</reference>
<sequence length="545" mass="61174">MYAIQSKLKKIRDDLDEILVNRSLQTATATNTIHTTTTTLDFLSLSPRSPWEECVLCKIKDLRPGINKGVYIDVTIPTLPAALTAILTCVQDSSGFVELSVYNWLPRAYLKTLRDLDWAMPKGAKIRIREPYLKQATLDPVTTMMLMMQNNYNPNIFIRVDNPSDIQFVSAPPDFKSKYQAEVDALLQRPCTDTLPSGLGKCSSDCVSGVEVRSSAFGEGLYSKTAIKKDALVFVEKVMVAAEGRLGHAFEMGKRSLSDINTYALYENLVFLDHCSGGLVYSTVVSRLFPANSDPDASMLINIHQVVESNSFGYRTSDEHKASSTRPRLNSQGENEKGGRSGLWKLASKMNHNCAPNTYMCVVDDMMYVYARHNVPAGTELTTKYFDIDAEQAPRTFGLRGQKRYFVCACASCVAREQVIHASTGNPEVSRFDRLDHQDTYLLRGPLFMRAEKLMDSNPEQALRMLFKLLMALREFEPGMEMTIQVYMAATETAILMRKVDLARTNIGLALQAYKRCFRASTAEFRQRFPYVASYPVMIQAVLVP</sequence>
<comment type="caution">
    <text evidence="3">The sequence shown here is derived from an EMBL/GenBank/DDBJ whole genome shotgun (WGS) entry which is preliminary data.</text>
</comment>
<accession>A0A9P3LVL7</accession>
<feature type="compositionally biased region" description="Polar residues" evidence="1">
    <location>
        <begin position="324"/>
        <end position="333"/>
    </location>
</feature>
<proteinExistence type="predicted"/>
<dbReference type="InterPro" id="IPR001214">
    <property type="entry name" value="SET_dom"/>
</dbReference>
<evidence type="ECO:0000313" key="3">
    <source>
        <dbReference type="EMBL" id="GJJ71875.1"/>
    </source>
</evidence>
<dbReference type="Pfam" id="PF00856">
    <property type="entry name" value="SET"/>
    <property type="match status" value="1"/>
</dbReference>
<dbReference type="EMBL" id="BQFW01000006">
    <property type="protein sequence ID" value="GJJ71875.1"/>
    <property type="molecule type" value="Genomic_DNA"/>
</dbReference>
<evidence type="ECO:0000259" key="2">
    <source>
        <dbReference type="PROSITE" id="PS50280"/>
    </source>
</evidence>
<name>A0A9P3LVL7_9FUNG</name>
<protein>
    <recommendedName>
        <fullName evidence="2">SET domain-containing protein</fullName>
    </recommendedName>
</protein>
<gene>
    <name evidence="3" type="ORF">EMPS_04232</name>
</gene>
<keyword evidence="4" id="KW-1185">Reference proteome</keyword>
<feature type="domain" description="SET" evidence="2">
    <location>
        <begin position="208"/>
        <end position="386"/>
    </location>
</feature>
<dbReference type="PROSITE" id="PS50280">
    <property type="entry name" value="SET"/>
    <property type="match status" value="1"/>
</dbReference>
<dbReference type="Proteomes" id="UP000827284">
    <property type="component" value="Unassembled WGS sequence"/>
</dbReference>
<feature type="region of interest" description="Disordered" evidence="1">
    <location>
        <begin position="316"/>
        <end position="341"/>
    </location>
</feature>
<dbReference type="SUPFAM" id="SSF82199">
    <property type="entry name" value="SET domain"/>
    <property type="match status" value="1"/>
</dbReference>
<organism evidence="3 4">
    <name type="scientific">Entomortierella parvispora</name>
    <dbReference type="NCBI Taxonomy" id="205924"/>
    <lineage>
        <taxon>Eukaryota</taxon>
        <taxon>Fungi</taxon>
        <taxon>Fungi incertae sedis</taxon>
        <taxon>Mucoromycota</taxon>
        <taxon>Mortierellomycotina</taxon>
        <taxon>Mortierellomycetes</taxon>
        <taxon>Mortierellales</taxon>
        <taxon>Mortierellaceae</taxon>
        <taxon>Entomortierella</taxon>
    </lineage>
</organism>
<evidence type="ECO:0000313" key="4">
    <source>
        <dbReference type="Proteomes" id="UP000827284"/>
    </source>
</evidence>
<dbReference type="InterPro" id="IPR053209">
    <property type="entry name" value="Gramillin-biosynth_MTr"/>
</dbReference>
<dbReference type="InterPro" id="IPR046341">
    <property type="entry name" value="SET_dom_sf"/>
</dbReference>
<dbReference type="AlphaFoldDB" id="A0A9P3LVL7"/>
<reference evidence="3" key="1">
    <citation type="submission" date="2021-11" db="EMBL/GenBank/DDBJ databases">
        <authorList>
            <person name="Herlambang A."/>
            <person name="Guo Y."/>
            <person name="Takashima Y."/>
            <person name="Nishizawa T."/>
        </authorList>
    </citation>
    <scope>NUCLEOTIDE SEQUENCE</scope>
    <source>
        <strain evidence="3">E1425</strain>
    </source>
</reference>
<dbReference type="PANTHER" id="PTHR47643:SF2">
    <property type="entry name" value="TPR DOMAIN PROTEIN (AFU_ORTHOLOGUE AFUA_5G12710)"/>
    <property type="match status" value="1"/>
</dbReference>
<dbReference type="CDD" id="cd20071">
    <property type="entry name" value="SET_SMYD"/>
    <property type="match status" value="1"/>
</dbReference>
<evidence type="ECO:0000256" key="1">
    <source>
        <dbReference type="SAM" id="MobiDB-lite"/>
    </source>
</evidence>
<dbReference type="OrthoDB" id="1028014at2759"/>
<dbReference type="Gene3D" id="2.170.270.10">
    <property type="entry name" value="SET domain"/>
    <property type="match status" value="1"/>
</dbReference>